<evidence type="ECO:0000256" key="1">
    <source>
        <dbReference type="SAM" id="MobiDB-lite"/>
    </source>
</evidence>
<gene>
    <name evidence="4" type="ORF">DAPPUDRAFT_325898</name>
</gene>
<organism evidence="4 5">
    <name type="scientific">Daphnia pulex</name>
    <name type="common">Water flea</name>
    <dbReference type="NCBI Taxonomy" id="6669"/>
    <lineage>
        <taxon>Eukaryota</taxon>
        <taxon>Metazoa</taxon>
        <taxon>Ecdysozoa</taxon>
        <taxon>Arthropoda</taxon>
        <taxon>Crustacea</taxon>
        <taxon>Branchiopoda</taxon>
        <taxon>Diplostraca</taxon>
        <taxon>Cladocera</taxon>
        <taxon>Anomopoda</taxon>
        <taxon>Daphniidae</taxon>
        <taxon>Daphnia</taxon>
    </lineage>
</organism>
<dbReference type="Proteomes" id="UP000000305">
    <property type="component" value="Unassembled WGS sequence"/>
</dbReference>
<reference evidence="4 5" key="1">
    <citation type="journal article" date="2011" name="Science">
        <title>The ecoresponsive genome of Daphnia pulex.</title>
        <authorList>
            <person name="Colbourne J.K."/>
            <person name="Pfrender M.E."/>
            <person name="Gilbert D."/>
            <person name="Thomas W.K."/>
            <person name="Tucker A."/>
            <person name="Oakley T.H."/>
            <person name="Tokishita S."/>
            <person name="Aerts A."/>
            <person name="Arnold G.J."/>
            <person name="Basu M.K."/>
            <person name="Bauer D.J."/>
            <person name="Caceres C.E."/>
            <person name="Carmel L."/>
            <person name="Casola C."/>
            <person name="Choi J.H."/>
            <person name="Detter J.C."/>
            <person name="Dong Q."/>
            <person name="Dusheyko S."/>
            <person name="Eads B.D."/>
            <person name="Frohlich T."/>
            <person name="Geiler-Samerotte K.A."/>
            <person name="Gerlach D."/>
            <person name="Hatcher P."/>
            <person name="Jogdeo S."/>
            <person name="Krijgsveld J."/>
            <person name="Kriventseva E.V."/>
            <person name="Kultz D."/>
            <person name="Laforsch C."/>
            <person name="Lindquist E."/>
            <person name="Lopez J."/>
            <person name="Manak J.R."/>
            <person name="Muller J."/>
            <person name="Pangilinan J."/>
            <person name="Patwardhan R.P."/>
            <person name="Pitluck S."/>
            <person name="Pritham E.J."/>
            <person name="Rechtsteiner A."/>
            <person name="Rho M."/>
            <person name="Rogozin I.B."/>
            <person name="Sakarya O."/>
            <person name="Salamov A."/>
            <person name="Schaack S."/>
            <person name="Shapiro H."/>
            <person name="Shiga Y."/>
            <person name="Skalitzky C."/>
            <person name="Smith Z."/>
            <person name="Souvorov A."/>
            <person name="Sung W."/>
            <person name="Tang Z."/>
            <person name="Tsuchiya D."/>
            <person name="Tu H."/>
            <person name="Vos H."/>
            <person name="Wang M."/>
            <person name="Wolf Y.I."/>
            <person name="Yamagata H."/>
            <person name="Yamada T."/>
            <person name="Ye Y."/>
            <person name="Shaw J.R."/>
            <person name="Andrews J."/>
            <person name="Crease T.J."/>
            <person name="Tang H."/>
            <person name="Lucas S.M."/>
            <person name="Robertson H.M."/>
            <person name="Bork P."/>
            <person name="Koonin E.V."/>
            <person name="Zdobnov E.M."/>
            <person name="Grigoriev I.V."/>
            <person name="Lynch M."/>
            <person name="Boore J.L."/>
        </authorList>
    </citation>
    <scope>NUCLEOTIDE SEQUENCE [LARGE SCALE GENOMIC DNA]</scope>
</reference>
<dbReference type="EMBL" id="GL732596">
    <property type="protein sequence ID" value="EFX72795.1"/>
    <property type="molecule type" value="Genomic_DNA"/>
</dbReference>
<evidence type="ECO:0000313" key="5">
    <source>
        <dbReference type="Proteomes" id="UP000000305"/>
    </source>
</evidence>
<dbReference type="HOGENOM" id="CLU_248283_0_0_1"/>
<evidence type="ECO:0000313" key="4">
    <source>
        <dbReference type="EMBL" id="EFX72795.1"/>
    </source>
</evidence>
<feature type="transmembrane region" description="Helical" evidence="2">
    <location>
        <begin position="1446"/>
        <end position="1470"/>
    </location>
</feature>
<keyword evidence="3" id="KW-0732">Signal</keyword>
<name>E9H638_DAPPU</name>
<accession>E9H638</accession>
<dbReference type="OrthoDB" id="6339407at2759"/>
<feature type="chain" id="PRO_5003238056" evidence="3">
    <location>
        <begin position="26"/>
        <end position="1509"/>
    </location>
</feature>
<keyword evidence="5" id="KW-1185">Reference proteome</keyword>
<feature type="region of interest" description="Disordered" evidence="1">
    <location>
        <begin position="64"/>
        <end position="101"/>
    </location>
</feature>
<protein>
    <submittedName>
        <fullName evidence="4">Uncharacterized protein</fullName>
    </submittedName>
</protein>
<keyword evidence="2" id="KW-0812">Transmembrane</keyword>
<sequence>MANLNHRLDIIVWMTAALFLVIVTSENPGISILGELSSLTEGKDLDEKSIDTWLHGENDEMTYEPVSQADPESDSDSSEDISKVFGPVTQRDDSETTTVKNSEAEEIDKLFYQFRMLHFRMKTVNESTVYLEWTIMNATNGLDSNRLLNISTINKFKTELLAMNQRVSMSKEICHKYSDLLGKCNFTITVKSCSNYQFRLGGERNTEIVTTVGVDPSSLREDLSEMSNSPIKLRWKITCDSDFMVPVFVTLADMKTSAPKHEKLNATCENRTCVTTTEKLRTTPCSKYSLKIDGSDLRIINTPPTTKNLSAEAIPWKNQYLLRWSITPANCQNDPVLLMAKTNSLEKPLYNKLVLNASPNDFCHKGFCEYAYEVEPCVTHWIKSSNPNSSPLKLLRPRVLDFASAYTGDLDNPVSLSWKSGCLFDETNFSIALTDGTTQQRNLSNVDAQCDDDSQQCSVNLSRDRNELLPCNRYDVEIDGSNEITTFETPPSHTAFLRPLASTYTTNGTLVISVAFEGIQRSCGEWKNSIELQFLDLPSKAMLLPCTNNENGIRKNCTVVIPIDAPDIICNPVHNIGIRPVYWRLDANASLYRGSWLNTTFTPIKPESWSEDERLTDLVVRANASHQLMTLEWRNPLCFRGSATFPTNLTIVSSGTKEPLEYHLTIASQCARSNSDLSKSSITIHDGEITCSDGKKQPDKIIKPFLLTPCTNYSVTVKPLKIGDPEPLSGNSATSTSITEFIHLQLESLSPDNIQVSASHSIGKKWELKLGVQKKYCPCDDRIISAAFNVPNAKIKQQSISCNKSISCQGKVEFNHLNLCKPFAVNVGLKYSKTTTDQIFWFNKTLPPLAEENGNKSKTLPDSLKIKKIGRHMLQLQWIDPVCLNGVVSSWNMEFRQANGSLFRTLNIPYNCSDTNGRNELSRGHKVYLEGSQVVCETNRKNYDIDLFPCTNYSVIVTPVVEGLSPVQLLEFSHSDNFTSLFNPSNLADVKIVDITPNNFEFYWTIPSRCSNSFEIDVEVNGTILSIKPSNDTSGSNTVCDEVVCRMTRSISPSKMMMAPCSDYTVRVGSTDLKLTTLPGDNELKISPEKISVTTAITTNNNLDIEMTFHTFDKRCSARLVAIEFQLPDVNPPIQHVLLCGLTTSNRDPSSTVCSTQIAINRMDKCEALQFNFHPKYEDVSFADKVSWASMKLNPLLSKIQRSEKEMTVPEVKVIDSNKQQTVLMNWNDPECLLVNSLSWEVRINSTADDMYRIRFPSECSFADKETTSFERSVKLANGHLLQCNNSYNTFKNEKDFTFLSCSSYLVTVIPVHGNLGSVEAYAQSKYLHIPLVVNVPNVTNVTSNSFSLEWSFLRECLHYVDMGQESTTVELDGTETEINPLTLTLECDEMKCTRLWTSPDNLTSCTVYTVSAGSVIQKVSTLPDQARNSCHSYGRSTFRDTSTSVTIIICLSMFGSILLGVIVGIVFGIRKRSIESGKLDLKKQEKKINARPKALSVSAESHLSGVVF</sequence>
<evidence type="ECO:0000256" key="3">
    <source>
        <dbReference type="SAM" id="SignalP"/>
    </source>
</evidence>
<keyword evidence="2" id="KW-1133">Transmembrane helix</keyword>
<dbReference type="InterPro" id="IPR036116">
    <property type="entry name" value="FN3_sf"/>
</dbReference>
<feature type="signal peptide" evidence="3">
    <location>
        <begin position="1"/>
        <end position="25"/>
    </location>
</feature>
<dbReference type="InParanoid" id="E9H638"/>
<dbReference type="KEGG" id="dpx:DAPPUDRAFT_325898"/>
<dbReference type="SUPFAM" id="SSF49265">
    <property type="entry name" value="Fibronectin type III"/>
    <property type="match status" value="1"/>
</dbReference>
<evidence type="ECO:0000256" key="2">
    <source>
        <dbReference type="SAM" id="Phobius"/>
    </source>
</evidence>
<proteinExistence type="predicted"/>
<keyword evidence="2" id="KW-0472">Membrane</keyword>